<feature type="transmembrane region" description="Helical" evidence="8">
    <location>
        <begin position="101"/>
        <end position="124"/>
    </location>
</feature>
<dbReference type="EMBL" id="JACHKF010000001">
    <property type="protein sequence ID" value="MBB6566175.1"/>
    <property type="molecule type" value="Genomic_DNA"/>
</dbReference>
<keyword evidence="3 8" id="KW-0812">Transmembrane</keyword>
<keyword evidence="6" id="KW-0051">Antiviral defense</keyword>
<evidence type="ECO:0000256" key="2">
    <source>
        <dbReference type="ARBA" id="ARBA00022475"/>
    </source>
</evidence>
<dbReference type="Pfam" id="PF18967">
    <property type="entry name" value="PycTM"/>
    <property type="match status" value="1"/>
</dbReference>
<evidence type="ECO:0000313" key="10">
    <source>
        <dbReference type="EMBL" id="MBB6566175.1"/>
    </source>
</evidence>
<evidence type="ECO:0000313" key="11">
    <source>
        <dbReference type="EMBL" id="NOL43157.1"/>
    </source>
</evidence>
<gene>
    <name evidence="10" type="ORF">HNR71_001812</name>
    <name evidence="11" type="ORF">HPO96_23205</name>
</gene>
<protein>
    <recommendedName>
        <fullName evidence="9">Pycsar effector protein domain-containing protein</fullName>
    </recommendedName>
</protein>
<evidence type="ECO:0000313" key="13">
    <source>
        <dbReference type="Proteomes" id="UP000553957"/>
    </source>
</evidence>
<dbReference type="GO" id="GO:0051607">
    <property type="term" value="P:defense response to virus"/>
    <property type="evidence" value="ECO:0007669"/>
    <property type="project" value="UniProtKB-KW"/>
</dbReference>
<proteinExistence type="predicted"/>
<keyword evidence="7 8" id="KW-0472">Membrane</keyword>
<evidence type="ECO:0000313" key="12">
    <source>
        <dbReference type="Proteomes" id="UP000534306"/>
    </source>
</evidence>
<keyword evidence="4" id="KW-0547">Nucleotide-binding</keyword>
<dbReference type="RefSeq" id="WP_171675845.1">
    <property type="nucleotide sequence ID" value="NZ_BAAAGT010000010.1"/>
</dbReference>
<evidence type="ECO:0000256" key="4">
    <source>
        <dbReference type="ARBA" id="ARBA00022741"/>
    </source>
</evidence>
<dbReference type="GO" id="GO:0000166">
    <property type="term" value="F:nucleotide binding"/>
    <property type="evidence" value="ECO:0007669"/>
    <property type="project" value="UniProtKB-KW"/>
</dbReference>
<name>A0A7Y4P0H4_9ACTN</name>
<comment type="caution">
    <text evidence="11">The sequence shown here is derived from an EMBL/GenBank/DDBJ whole genome shotgun (WGS) entry which is preliminary data.</text>
</comment>
<sequence length="206" mass="21774">MTGTDHAYEAMLNLRDADDALTDETALYRLNRAKVHAMLATVPQVEDGDLTRAQKVHDLVAGSIGKADAKAGFVATLNTAVLAGVVALVQLDQLGTAGRVLVSLGLVLMVTALLCAVAVVLPILRARHTKHGAGSVLYFGTVRHYTPDELSDRLAAEDTVREVCAQSVILSRLSWRKHRLLQASMLATIAGATITGLTLLLTGGAL</sequence>
<evidence type="ECO:0000256" key="3">
    <source>
        <dbReference type="ARBA" id="ARBA00022692"/>
    </source>
</evidence>
<dbReference type="EMBL" id="JABJRC010000005">
    <property type="protein sequence ID" value="NOL43157.1"/>
    <property type="molecule type" value="Genomic_DNA"/>
</dbReference>
<evidence type="ECO:0000256" key="8">
    <source>
        <dbReference type="SAM" id="Phobius"/>
    </source>
</evidence>
<dbReference type="GO" id="GO:0005886">
    <property type="term" value="C:plasma membrane"/>
    <property type="evidence" value="ECO:0007669"/>
    <property type="project" value="UniProtKB-SubCell"/>
</dbReference>
<evidence type="ECO:0000259" key="9">
    <source>
        <dbReference type="Pfam" id="PF18967"/>
    </source>
</evidence>
<reference evidence="10 13" key="2">
    <citation type="submission" date="2020-08" db="EMBL/GenBank/DDBJ databases">
        <title>Sequencing the genomes of 1000 actinobacteria strains.</title>
        <authorList>
            <person name="Klenk H.-P."/>
        </authorList>
    </citation>
    <scope>NUCLEOTIDE SEQUENCE [LARGE SCALE GENOMIC DNA]</scope>
    <source>
        <strain evidence="10 13">DSM 15626</strain>
    </source>
</reference>
<comment type="subcellular location">
    <subcellularLocation>
        <location evidence="1">Cell membrane</location>
    </subcellularLocation>
</comment>
<feature type="domain" description="Pycsar effector protein" evidence="9">
    <location>
        <begin position="53"/>
        <end position="201"/>
    </location>
</feature>
<dbReference type="AlphaFoldDB" id="A0A7Y4P0H4"/>
<evidence type="ECO:0000256" key="6">
    <source>
        <dbReference type="ARBA" id="ARBA00023118"/>
    </source>
</evidence>
<organism evidence="11 12">
    <name type="scientific">Kribbella sandramycini</name>
    <dbReference type="NCBI Taxonomy" id="60450"/>
    <lineage>
        <taxon>Bacteria</taxon>
        <taxon>Bacillati</taxon>
        <taxon>Actinomycetota</taxon>
        <taxon>Actinomycetes</taxon>
        <taxon>Propionibacteriales</taxon>
        <taxon>Kribbellaceae</taxon>
        <taxon>Kribbella</taxon>
    </lineage>
</organism>
<evidence type="ECO:0000256" key="5">
    <source>
        <dbReference type="ARBA" id="ARBA00022989"/>
    </source>
</evidence>
<accession>A0A7Y4P0H4</accession>
<dbReference type="Proteomes" id="UP000534306">
    <property type="component" value="Unassembled WGS sequence"/>
</dbReference>
<dbReference type="Proteomes" id="UP000553957">
    <property type="component" value="Unassembled WGS sequence"/>
</dbReference>
<keyword evidence="2" id="KW-1003">Cell membrane</keyword>
<evidence type="ECO:0000256" key="1">
    <source>
        <dbReference type="ARBA" id="ARBA00004236"/>
    </source>
</evidence>
<keyword evidence="12" id="KW-1185">Reference proteome</keyword>
<keyword evidence="5 8" id="KW-1133">Transmembrane helix</keyword>
<evidence type="ECO:0000256" key="7">
    <source>
        <dbReference type="ARBA" id="ARBA00023136"/>
    </source>
</evidence>
<reference evidence="11 12" key="1">
    <citation type="submission" date="2020-05" db="EMBL/GenBank/DDBJ databases">
        <title>Genome sequence of Kribbella sandramycini ATCC 39419.</title>
        <authorList>
            <person name="Maclea K.S."/>
            <person name="Fair J.L."/>
        </authorList>
    </citation>
    <scope>NUCLEOTIDE SEQUENCE [LARGE SCALE GENOMIC DNA]</scope>
    <source>
        <strain evidence="11 12">ATCC 39419</strain>
    </source>
</reference>
<feature type="transmembrane region" description="Helical" evidence="8">
    <location>
        <begin position="180"/>
        <end position="201"/>
    </location>
</feature>
<feature type="transmembrane region" description="Helical" evidence="8">
    <location>
        <begin position="71"/>
        <end position="89"/>
    </location>
</feature>
<dbReference type="InterPro" id="IPR043760">
    <property type="entry name" value="PycTM_dom"/>
</dbReference>